<dbReference type="KEGG" id="dai:Desaci_0863"/>
<dbReference type="InterPro" id="IPR037208">
    <property type="entry name" value="Spo0E-like_sf"/>
</dbReference>
<sequence>MEKKLLKRIEVLRRRLNKFGQTRKLIDSEVVEISQELDGLLNQYQRAVSVEQLSFW</sequence>
<dbReference type="STRING" id="646529.Desaci_0863"/>
<dbReference type="GO" id="GO:0046983">
    <property type="term" value="F:protein dimerization activity"/>
    <property type="evidence" value="ECO:0007669"/>
    <property type="project" value="InterPro"/>
</dbReference>
<dbReference type="InterPro" id="IPR018540">
    <property type="entry name" value="Spo0E-like"/>
</dbReference>
<gene>
    <name evidence="1" type="ordered locus">Desaci_0863</name>
</gene>
<dbReference type="RefSeq" id="WP_014825929.1">
    <property type="nucleotide sequence ID" value="NC_018068.1"/>
</dbReference>
<dbReference type="Proteomes" id="UP000002892">
    <property type="component" value="Chromosome"/>
</dbReference>
<proteinExistence type="predicted"/>
<dbReference type="AlphaFoldDB" id="I4D294"/>
<dbReference type="OrthoDB" id="2972613at2"/>
<name>I4D294_DESAJ</name>
<evidence type="ECO:0000313" key="2">
    <source>
        <dbReference type="Proteomes" id="UP000002892"/>
    </source>
</evidence>
<evidence type="ECO:0000313" key="1">
    <source>
        <dbReference type="EMBL" id="AFM39918.1"/>
    </source>
</evidence>
<reference evidence="1 2" key="1">
    <citation type="journal article" date="2012" name="J. Bacteriol.">
        <title>Complete genome sequences of Desulfosporosinus orientis DSM765T, Desulfosporosinus youngiae DSM17734T, Desulfosporosinus meridiei DSM13257T, and Desulfosporosinus acidiphilus DSM22704T.</title>
        <authorList>
            <person name="Pester M."/>
            <person name="Brambilla E."/>
            <person name="Alazard D."/>
            <person name="Rattei T."/>
            <person name="Weinmaier T."/>
            <person name="Han J."/>
            <person name="Lucas S."/>
            <person name="Lapidus A."/>
            <person name="Cheng J.F."/>
            <person name="Goodwin L."/>
            <person name="Pitluck S."/>
            <person name="Peters L."/>
            <person name="Ovchinnikova G."/>
            <person name="Teshima H."/>
            <person name="Detter J.C."/>
            <person name="Han C.S."/>
            <person name="Tapia R."/>
            <person name="Land M.L."/>
            <person name="Hauser L."/>
            <person name="Kyrpides N.C."/>
            <person name="Ivanova N.N."/>
            <person name="Pagani I."/>
            <person name="Huntmann M."/>
            <person name="Wei C.L."/>
            <person name="Davenport K.W."/>
            <person name="Daligault H."/>
            <person name="Chain P.S."/>
            <person name="Chen A."/>
            <person name="Mavromatis K."/>
            <person name="Markowitz V."/>
            <person name="Szeto E."/>
            <person name="Mikhailova N."/>
            <person name="Pati A."/>
            <person name="Wagner M."/>
            <person name="Woyke T."/>
            <person name="Ollivier B."/>
            <person name="Klenk H.P."/>
            <person name="Spring S."/>
            <person name="Loy A."/>
        </authorList>
    </citation>
    <scope>NUCLEOTIDE SEQUENCE [LARGE SCALE GENOMIC DNA]</scope>
    <source>
        <strain evidence="2">DSM 22704 / JCM 16185 / SJ4</strain>
    </source>
</reference>
<dbReference type="Pfam" id="PF09388">
    <property type="entry name" value="SpoOE-like"/>
    <property type="match status" value="1"/>
</dbReference>
<dbReference type="GO" id="GO:0043937">
    <property type="term" value="P:regulation of sporulation"/>
    <property type="evidence" value="ECO:0007669"/>
    <property type="project" value="InterPro"/>
</dbReference>
<accession>I4D294</accession>
<dbReference type="Gene3D" id="4.10.280.10">
    <property type="entry name" value="Helix-loop-helix DNA-binding domain"/>
    <property type="match status" value="1"/>
</dbReference>
<dbReference type="EMBL" id="CP003639">
    <property type="protein sequence ID" value="AFM39918.1"/>
    <property type="molecule type" value="Genomic_DNA"/>
</dbReference>
<keyword evidence="2" id="KW-1185">Reference proteome</keyword>
<dbReference type="InterPro" id="IPR036638">
    <property type="entry name" value="HLH_DNA-bd_sf"/>
</dbReference>
<protein>
    <submittedName>
        <fullName evidence="1">Spo0E like sporulation regulatory protein</fullName>
    </submittedName>
</protein>
<dbReference type="HOGENOM" id="CLU_189149_1_0_9"/>
<organism evidence="1 2">
    <name type="scientific">Desulfosporosinus acidiphilus (strain DSM 22704 / JCM 16185 / SJ4)</name>
    <dbReference type="NCBI Taxonomy" id="646529"/>
    <lineage>
        <taxon>Bacteria</taxon>
        <taxon>Bacillati</taxon>
        <taxon>Bacillota</taxon>
        <taxon>Clostridia</taxon>
        <taxon>Eubacteriales</taxon>
        <taxon>Desulfitobacteriaceae</taxon>
        <taxon>Desulfosporosinus</taxon>
    </lineage>
</organism>
<dbReference type="SUPFAM" id="SSF140500">
    <property type="entry name" value="BAS1536-like"/>
    <property type="match status" value="1"/>
</dbReference>